<feature type="compositionally biased region" description="Basic and acidic residues" evidence="1">
    <location>
        <begin position="120"/>
        <end position="137"/>
    </location>
</feature>
<accession>A0A843W956</accession>
<comment type="caution">
    <text evidence="2">The sequence shown here is derived from an EMBL/GenBank/DDBJ whole genome shotgun (WGS) entry which is preliminary data.</text>
</comment>
<evidence type="ECO:0000313" key="3">
    <source>
        <dbReference type="Proteomes" id="UP000652761"/>
    </source>
</evidence>
<keyword evidence="3" id="KW-1185">Reference proteome</keyword>
<dbReference type="EMBL" id="NMUH01003522">
    <property type="protein sequence ID" value="MQM06029.1"/>
    <property type="molecule type" value="Genomic_DNA"/>
</dbReference>
<dbReference type="Proteomes" id="UP000652761">
    <property type="component" value="Unassembled WGS sequence"/>
</dbReference>
<gene>
    <name evidence="2" type="ORF">Taro_038848</name>
</gene>
<name>A0A843W956_COLES</name>
<sequence length="183" mass="20344">MVRRAQLLEDAIEFTDRIKGRIVKKELTSGAPSKPAYGKKRPLTITDGPSQEWKPKVPTTTIANNKPRCKHCEKLGHTTDECWRKAEDSPWEKGKRAIPPVIATARSAAISVGSCRTKASRQEHGGLRRRDSLRTGPDRPGPVSRLTALSRLESRRVSQIMTTLTRMGPTRRLKSDHSATSAI</sequence>
<feature type="region of interest" description="Disordered" evidence="1">
    <location>
        <begin position="113"/>
        <end position="144"/>
    </location>
</feature>
<protein>
    <submittedName>
        <fullName evidence="2">Uncharacterized protein</fullName>
    </submittedName>
</protein>
<dbReference type="AlphaFoldDB" id="A0A843W956"/>
<feature type="region of interest" description="Disordered" evidence="1">
    <location>
        <begin position="28"/>
        <end position="53"/>
    </location>
</feature>
<organism evidence="2 3">
    <name type="scientific">Colocasia esculenta</name>
    <name type="common">Wild taro</name>
    <name type="synonym">Arum esculentum</name>
    <dbReference type="NCBI Taxonomy" id="4460"/>
    <lineage>
        <taxon>Eukaryota</taxon>
        <taxon>Viridiplantae</taxon>
        <taxon>Streptophyta</taxon>
        <taxon>Embryophyta</taxon>
        <taxon>Tracheophyta</taxon>
        <taxon>Spermatophyta</taxon>
        <taxon>Magnoliopsida</taxon>
        <taxon>Liliopsida</taxon>
        <taxon>Araceae</taxon>
        <taxon>Aroideae</taxon>
        <taxon>Colocasieae</taxon>
        <taxon>Colocasia</taxon>
    </lineage>
</organism>
<dbReference type="OrthoDB" id="1750137at2759"/>
<evidence type="ECO:0000256" key="1">
    <source>
        <dbReference type="SAM" id="MobiDB-lite"/>
    </source>
</evidence>
<reference evidence="2" key="1">
    <citation type="submission" date="2017-07" db="EMBL/GenBank/DDBJ databases">
        <title>Taro Niue Genome Assembly and Annotation.</title>
        <authorList>
            <person name="Atibalentja N."/>
            <person name="Keating K."/>
            <person name="Fields C.J."/>
        </authorList>
    </citation>
    <scope>NUCLEOTIDE SEQUENCE</scope>
    <source>
        <strain evidence="2">Niue_2</strain>
        <tissue evidence="2">Leaf</tissue>
    </source>
</reference>
<proteinExistence type="predicted"/>
<evidence type="ECO:0000313" key="2">
    <source>
        <dbReference type="EMBL" id="MQM06029.1"/>
    </source>
</evidence>